<evidence type="ECO:0000313" key="5">
    <source>
        <dbReference type="EMBL" id="SHN15680.1"/>
    </source>
</evidence>
<reference evidence="5 6" key="1">
    <citation type="submission" date="2016-11" db="EMBL/GenBank/DDBJ databases">
        <authorList>
            <person name="Jaros S."/>
            <person name="Januszkiewicz K."/>
            <person name="Wedrychowicz H."/>
        </authorList>
    </citation>
    <scope>NUCLEOTIDE SEQUENCE [LARGE SCALE GENOMIC DNA]</scope>
    <source>
        <strain evidence="5 6">CGMCC 1.6102</strain>
    </source>
</reference>
<feature type="transmembrane region" description="Helical" evidence="4">
    <location>
        <begin position="291"/>
        <end position="315"/>
    </location>
</feature>
<dbReference type="OrthoDB" id="1523666at2"/>
<dbReference type="InterPro" id="IPR029044">
    <property type="entry name" value="Nucleotide-diphossugar_trans"/>
</dbReference>
<evidence type="ECO:0000313" key="6">
    <source>
        <dbReference type="Proteomes" id="UP000184513"/>
    </source>
</evidence>
<name>A0A1M7PF94_9BACT</name>
<dbReference type="PANTHER" id="PTHR43630:SF1">
    <property type="entry name" value="POLY-BETA-1,6-N-ACETYL-D-GLUCOSAMINE SYNTHASE"/>
    <property type="match status" value="1"/>
</dbReference>
<dbReference type="Gene3D" id="3.90.550.10">
    <property type="entry name" value="Spore Coat Polysaccharide Biosynthesis Protein SpsA, Chain A"/>
    <property type="match status" value="1"/>
</dbReference>
<sequence>MVLFEIITWICCFYLLFPLISASLAVFRSEKLEKDPAHCADFACVITLYKEADIAWPLVRSLLQQDYPKFHIYLVVDGIEEVRTPAVSDKRLTVLKPEEFLHSKVASLDLALRSMQEHHSHVVVFDPDNLVPAHFLREINRYHAIGYVAVQGKRIAKNIKGTYAALDALGEYYYDFAVRSVPFMLGSSSTIAGSGMSLEKTIYRQNIAGEMQVLQDRGLVVAEDKSLQLELVSSGHRIAYSAAAIVFDEKVTAAHQVGRQRGRWLNSYFGQLPASLGLFLRGLFRLDWNKVYFALMVSMPPMIMLTAAAMLLAIASLWIKWPYFFLITGCVCLFGLGFLSILTFNKTPGRVFKSIPKIPLFVWGQLSGILHIRKASKDFMATTHSEVMEIGPLWEKRKREFQYLEHRWK</sequence>
<organism evidence="5 6">
    <name type="scientific">Cyclobacterium lianum</name>
    <dbReference type="NCBI Taxonomy" id="388280"/>
    <lineage>
        <taxon>Bacteria</taxon>
        <taxon>Pseudomonadati</taxon>
        <taxon>Bacteroidota</taxon>
        <taxon>Cytophagia</taxon>
        <taxon>Cytophagales</taxon>
        <taxon>Cyclobacteriaceae</taxon>
        <taxon>Cyclobacterium</taxon>
    </lineage>
</organism>
<evidence type="ECO:0000256" key="3">
    <source>
        <dbReference type="ARBA" id="ARBA00022679"/>
    </source>
</evidence>
<keyword evidence="4" id="KW-0812">Transmembrane</keyword>
<dbReference type="PANTHER" id="PTHR43630">
    <property type="entry name" value="POLY-BETA-1,6-N-ACETYL-D-GLUCOSAMINE SYNTHASE"/>
    <property type="match status" value="1"/>
</dbReference>
<evidence type="ECO:0000256" key="1">
    <source>
        <dbReference type="ARBA" id="ARBA00006739"/>
    </source>
</evidence>
<keyword evidence="3 5" id="KW-0808">Transferase</keyword>
<protein>
    <submittedName>
        <fullName evidence="5">Glycosyltransferase, catalytic subunit of cellulose synthase and poly-beta-1,6-N-acetylglucosamine synthase</fullName>
    </submittedName>
</protein>
<dbReference type="AlphaFoldDB" id="A0A1M7PF94"/>
<feature type="transmembrane region" description="Helical" evidence="4">
    <location>
        <begin position="6"/>
        <end position="27"/>
    </location>
</feature>
<dbReference type="EMBL" id="FRCY01000008">
    <property type="protein sequence ID" value="SHN15680.1"/>
    <property type="molecule type" value="Genomic_DNA"/>
</dbReference>
<accession>A0A1M7PF94</accession>
<keyword evidence="6" id="KW-1185">Reference proteome</keyword>
<dbReference type="RefSeq" id="WP_073095274.1">
    <property type="nucleotide sequence ID" value="NZ_FRCY01000008.1"/>
</dbReference>
<evidence type="ECO:0000256" key="4">
    <source>
        <dbReference type="SAM" id="Phobius"/>
    </source>
</evidence>
<dbReference type="GO" id="GO:0016757">
    <property type="term" value="F:glycosyltransferase activity"/>
    <property type="evidence" value="ECO:0007669"/>
    <property type="project" value="UniProtKB-KW"/>
</dbReference>
<keyword evidence="4" id="KW-1133">Transmembrane helix</keyword>
<feature type="transmembrane region" description="Helical" evidence="4">
    <location>
        <begin position="321"/>
        <end position="344"/>
    </location>
</feature>
<dbReference type="Proteomes" id="UP000184513">
    <property type="component" value="Unassembled WGS sequence"/>
</dbReference>
<keyword evidence="4" id="KW-0472">Membrane</keyword>
<dbReference type="SUPFAM" id="SSF53448">
    <property type="entry name" value="Nucleotide-diphospho-sugar transferases"/>
    <property type="match status" value="1"/>
</dbReference>
<gene>
    <name evidence="5" type="ORF">SAMN04488057_108155</name>
</gene>
<dbReference type="STRING" id="388280.SAMN04488057_108155"/>
<dbReference type="Pfam" id="PF13641">
    <property type="entry name" value="Glyco_tranf_2_3"/>
    <property type="match status" value="1"/>
</dbReference>
<keyword evidence="2" id="KW-0328">Glycosyltransferase</keyword>
<proteinExistence type="inferred from homology"/>
<evidence type="ECO:0000256" key="2">
    <source>
        <dbReference type="ARBA" id="ARBA00022676"/>
    </source>
</evidence>
<comment type="similarity">
    <text evidence="1">Belongs to the glycosyltransferase 2 family.</text>
</comment>